<dbReference type="AlphaFoldDB" id="A0AAD9AWG1"/>
<organism evidence="2 3">
    <name type="scientific">Colletotrichum chrysophilum</name>
    <dbReference type="NCBI Taxonomy" id="1836956"/>
    <lineage>
        <taxon>Eukaryota</taxon>
        <taxon>Fungi</taxon>
        <taxon>Dikarya</taxon>
        <taxon>Ascomycota</taxon>
        <taxon>Pezizomycotina</taxon>
        <taxon>Sordariomycetes</taxon>
        <taxon>Hypocreomycetidae</taxon>
        <taxon>Glomerellales</taxon>
        <taxon>Glomerellaceae</taxon>
        <taxon>Colletotrichum</taxon>
        <taxon>Colletotrichum gloeosporioides species complex</taxon>
    </lineage>
</organism>
<proteinExistence type="predicted"/>
<protein>
    <submittedName>
        <fullName evidence="2">Uncharacterized protein</fullName>
    </submittedName>
</protein>
<keyword evidence="3" id="KW-1185">Reference proteome</keyword>
<evidence type="ECO:0000313" key="2">
    <source>
        <dbReference type="EMBL" id="KAK1855283.1"/>
    </source>
</evidence>
<dbReference type="Proteomes" id="UP001243330">
    <property type="component" value="Unassembled WGS sequence"/>
</dbReference>
<reference evidence="2" key="1">
    <citation type="submission" date="2023-01" db="EMBL/GenBank/DDBJ databases">
        <title>Colletotrichum chrysophilum M932 genome sequence.</title>
        <authorList>
            <person name="Baroncelli R."/>
        </authorList>
    </citation>
    <scope>NUCLEOTIDE SEQUENCE</scope>
    <source>
        <strain evidence="2">M932</strain>
    </source>
</reference>
<gene>
    <name evidence="2" type="ORF">CCHR01_02046</name>
</gene>
<comment type="caution">
    <text evidence="2">The sequence shown here is derived from an EMBL/GenBank/DDBJ whole genome shotgun (WGS) entry which is preliminary data.</text>
</comment>
<evidence type="ECO:0000313" key="3">
    <source>
        <dbReference type="Proteomes" id="UP001243330"/>
    </source>
</evidence>
<evidence type="ECO:0000256" key="1">
    <source>
        <dbReference type="SAM" id="MobiDB-lite"/>
    </source>
</evidence>
<accession>A0AAD9AWG1</accession>
<name>A0AAD9AWG1_9PEZI</name>
<sequence>MTSTLKITELVPETFLSQTCSNSRPSIRQKPLKNFSEGEADNKTSPHISNSIGRSKR</sequence>
<feature type="compositionally biased region" description="Polar residues" evidence="1">
    <location>
        <begin position="43"/>
        <end position="57"/>
    </location>
</feature>
<feature type="region of interest" description="Disordered" evidence="1">
    <location>
        <begin position="18"/>
        <end position="57"/>
    </location>
</feature>
<dbReference type="EMBL" id="JAQOWY010000023">
    <property type="protein sequence ID" value="KAK1855283.1"/>
    <property type="molecule type" value="Genomic_DNA"/>
</dbReference>